<feature type="region of interest" description="Disordered" evidence="1">
    <location>
        <begin position="1226"/>
        <end position="1270"/>
    </location>
</feature>
<name>A0AAD7CJ73_9AGAR</name>
<feature type="compositionally biased region" description="Polar residues" evidence="1">
    <location>
        <begin position="815"/>
        <end position="828"/>
    </location>
</feature>
<dbReference type="Pfam" id="PF00385">
    <property type="entry name" value="Chromo"/>
    <property type="match status" value="1"/>
</dbReference>
<evidence type="ECO:0000313" key="3">
    <source>
        <dbReference type="EMBL" id="KAJ7650343.1"/>
    </source>
</evidence>
<sequence length="1906" mass="211346">MEPLEPSNAAQLEALLHQLQSLKLTGAQSGYGQSLQAFADATQSQLNALRSGESLQQHHISGSQSENQQQDMGYSAPTRETDGIVRSAPVYSSSDEPRQYGITDKGSRPLKPPLKAFTWPVESLSKQPKPSDDILNPADPVQERPEAGEYPHTPPYRINEALDPAYRRGWCYAAPYHYSSKERDKQRMLNIQLPPNITPTAFDKVSRRFISEPIPGMVRMPLGIPMVHHINGDPNMAVTVACAHSLKTLEMYDEGQEIAELMPRLLELTWGVAETADAPGSPAIFELPGLQVNLRSEQLSSDRLNNGEGSFNLASTHGEGEGAGHFGPAVQTNAPAEAEHIAEVLRILHRLYRLIMPLCISRFEWELIEFVGLDNNVVAFGGLDPGPTSCQLNSSAAATIYNFDFCAADMPAVSLSGLDAPGSGSHESQWLNLREHIHAANVQIRALRDAIGPQGRPHGDFQDDWLWFTLFVLLLRLPKGSDMGPFMFLRPALYLRESDEYVVFASFKANDIHSGTAPTYVKQMKDSMVSMEDADKLFKKYGPHVRCGYVLYPSFTATTRSTQVLYTRSLRFLYTPADPRADSRRYYASHGQTVLGDHRSRFNRFGREGVLGFKNFLAQCGLTSTLSTDALLASLTFRDERGSTRTLEPAPFNIDDDDEYRMMSVYRGYYAYWRDILALYSLGLTHSTFTAQQAKISRRLAGTTERPDGIPKERNLVVLRSALSRGSFQTVEHILGRHKQGSEIIWSVLVTGSSEIRNVPQETWWLHQGENAKKCLAYYSDSNASVPLGRSSAEQNNTNAAITSSPNAITGTALDNASDNCVSPSTTPLDGVHGRGDQHNRGRKRRRQTPVYSSDSSESEPEDSASQLTAPEDSGISPADESTAAPMSSADQSTTPNDSASEFTAPEDTTVNSAGQSTATPTASEGVQSDGHQQTHGRKRRRLAKRPEYFPESDSDSEDGAPEQTKANEFTVEEIIDTRFKDGERQWLVKWEGYPASDNSWLRDEDFGHPAPMLESFRRKLGLDKDPDVVMHPPTSDDEDAAGTRKRNSRRTRRVIDEILEEDIVPEIDLEFLRRLLDVPSLKSECTQVVDLLGALAKPKQLSSINVTPHEIATRILSQIEQQNDLSFQLEFALTPEAGWSSHLAKLVVACMENIGTSLAGLTLHSELPAYQWLVHLGPSLAKQLIQTLESQGEGILKEQFPELAGMVIHVVGFIRDCQTIRMRDAAATRKEANKRKRDRREGSGSTRRGQKRKFPARAPNTIDSGPAAQSLTSLKESQYARVPADLWGLLPSKRGASMALENVPRNVSLQTNEDVYSVADRWLSNLWDKCLLLAPMQQLDKLLSGEKAKDDLVAVRARCITRGSILLHLADAVGEGIFFAREMHQFLRRPCRMFPSSIGRDPAFASSVIRNEANTFQNLDYHLAGWMAEGEIGDATQKLGDAVHRGLLMLQLGIVISDENWDDPAVLLMPSALTKIANSTSRTRSLKQKVDTPTTTASLLPERPSLGVGAIIIRAALEEKRESMRADPPTQETLDAMYRRLLRGENGFTGHKQLHYDPDQMNPIRANLQGFHFLKSLIPPSSLTTAAGISSLLVFMSTGQGFATGRFLARMQLRQEGMVFRTLEEAVLTFEAEETMRAALPPDPTYKFHNATIYGQASNHYGLHPTVGSRKLSVREKFAPMFSDKVVRSYLALLGDLAGQDPTNLDAPRIPWVAAQQWVVDTRINGFGAGSLGALQFANNLTLLGIAQPPSATEMAEWICSHQDKGAFRGLQVLGFNLADKNASPSAIRAAFLCFYAWLDHFLTDDDKIVLDFGAIFVEQLLCKIGRWRRRLLDHVGTRAAKKDLSKLAADEFEGAWWISGENLTEFDKWPFPPCTDYEPSVFSKIIEDKEMLLQFEAEAATAEE</sequence>
<dbReference type="InterPro" id="IPR000953">
    <property type="entry name" value="Chromo/chromo_shadow_dom"/>
</dbReference>
<comment type="caution">
    <text evidence="3">The sequence shown here is derived from an EMBL/GenBank/DDBJ whole genome shotgun (WGS) entry which is preliminary data.</text>
</comment>
<dbReference type="CDD" id="cd00024">
    <property type="entry name" value="CD_CSD"/>
    <property type="match status" value="1"/>
</dbReference>
<feature type="compositionally biased region" description="Polar residues" evidence="1">
    <location>
        <begin position="51"/>
        <end position="72"/>
    </location>
</feature>
<proteinExistence type="predicted"/>
<accession>A0AAD7CJ73</accession>
<gene>
    <name evidence="3" type="ORF">FB45DRAFT_1017732</name>
</gene>
<dbReference type="Gene3D" id="2.40.50.40">
    <property type="match status" value="1"/>
</dbReference>
<protein>
    <recommendedName>
        <fullName evidence="2">Chromo domain-containing protein</fullName>
    </recommendedName>
</protein>
<organism evidence="3 4">
    <name type="scientific">Roridomyces roridus</name>
    <dbReference type="NCBI Taxonomy" id="1738132"/>
    <lineage>
        <taxon>Eukaryota</taxon>
        <taxon>Fungi</taxon>
        <taxon>Dikarya</taxon>
        <taxon>Basidiomycota</taxon>
        <taxon>Agaricomycotina</taxon>
        <taxon>Agaricomycetes</taxon>
        <taxon>Agaricomycetidae</taxon>
        <taxon>Agaricales</taxon>
        <taxon>Marasmiineae</taxon>
        <taxon>Mycenaceae</taxon>
        <taxon>Roridomyces</taxon>
    </lineage>
</organism>
<feature type="region of interest" description="Disordered" evidence="1">
    <location>
        <begin position="305"/>
        <end position="330"/>
    </location>
</feature>
<feature type="region of interest" description="Disordered" evidence="1">
    <location>
        <begin position="1025"/>
        <end position="1048"/>
    </location>
</feature>
<feature type="compositionally biased region" description="Polar residues" evidence="1">
    <location>
        <begin position="885"/>
        <end position="934"/>
    </location>
</feature>
<dbReference type="InterPro" id="IPR023780">
    <property type="entry name" value="Chromo_domain"/>
</dbReference>
<dbReference type="PROSITE" id="PS50013">
    <property type="entry name" value="CHROMO_2"/>
    <property type="match status" value="1"/>
</dbReference>
<feature type="compositionally biased region" description="Acidic residues" evidence="1">
    <location>
        <begin position="951"/>
        <end position="961"/>
    </location>
</feature>
<dbReference type="Proteomes" id="UP001221142">
    <property type="component" value="Unassembled WGS sequence"/>
</dbReference>
<dbReference type="SUPFAM" id="SSF54160">
    <property type="entry name" value="Chromo domain-like"/>
    <property type="match status" value="1"/>
</dbReference>
<feature type="domain" description="Chromo" evidence="2">
    <location>
        <begin position="970"/>
        <end position="1029"/>
    </location>
</feature>
<reference evidence="3" key="1">
    <citation type="submission" date="2023-03" db="EMBL/GenBank/DDBJ databases">
        <title>Massive genome expansion in bonnet fungi (Mycena s.s.) driven by repeated elements and novel gene families across ecological guilds.</title>
        <authorList>
            <consortium name="Lawrence Berkeley National Laboratory"/>
            <person name="Harder C.B."/>
            <person name="Miyauchi S."/>
            <person name="Viragh M."/>
            <person name="Kuo A."/>
            <person name="Thoen E."/>
            <person name="Andreopoulos B."/>
            <person name="Lu D."/>
            <person name="Skrede I."/>
            <person name="Drula E."/>
            <person name="Henrissat B."/>
            <person name="Morin E."/>
            <person name="Kohler A."/>
            <person name="Barry K."/>
            <person name="LaButti K."/>
            <person name="Morin E."/>
            <person name="Salamov A."/>
            <person name="Lipzen A."/>
            <person name="Mereny Z."/>
            <person name="Hegedus B."/>
            <person name="Baldrian P."/>
            <person name="Stursova M."/>
            <person name="Weitz H."/>
            <person name="Taylor A."/>
            <person name="Grigoriev I.V."/>
            <person name="Nagy L.G."/>
            <person name="Martin F."/>
            <person name="Kauserud H."/>
        </authorList>
    </citation>
    <scope>NUCLEOTIDE SEQUENCE</scope>
    <source>
        <strain evidence="3">9284</strain>
    </source>
</reference>
<dbReference type="InterPro" id="IPR016197">
    <property type="entry name" value="Chromo-like_dom_sf"/>
</dbReference>
<dbReference type="SMART" id="SM00298">
    <property type="entry name" value="CHROMO"/>
    <property type="match status" value="1"/>
</dbReference>
<dbReference type="EMBL" id="JARKIF010000001">
    <property type="protein sequence ID" value="KAJ7650343.1"/>
    <property type="molecule type" value="Genomic_DNA"/>
</dbReference>
<evidence type="ECO:0000256" key="1">
    <source>
        <dbReference type="SAM" id="MobiDB-lite"/>
    </source>
</evidence>
<evidence type="ECO:0000313" key="4">
    <source>
        <dbReference type="Proteomes" id="UP001221142"/>
    </source>
</evidence>
<keyword evidence="4" id="KW-1185">Reference proteome</keyword>
<evidence type="ECO:0000259" key="2">
    <source>
        <dbReference type="PROSITE" id="PS50013"/>
    </source>
</evidence>
<feature type="compositionally biased region" description="Polar residues" evidence="1">
    <location>
        <begin position="305"/>
        <end position="315"/>
    </location>
</feature>
<feature type="compositionally biased region" description="Basic residues" evidence="1">
    <location>
        <begin position="935"/>
        <end position="944"/>
    </location>
</feature>
<feature type="region of interest" description="Disordered" evidence="1">
    <location>
        <begin position="815"/>
        <end position="970"/>
    </location>
</feature>
<feature type="region of interest" description="Disordered" evidence="1">
    <location>
        <begin position="51"/>
        <end position="111"/>
    </location>
</feature>
<dbReference type="GO" id="GO:0006338">
    <property type="term" value="P:chromatin remodeling"/>
    <property type="evidence" value="ECO:0007669"/>
    <property type="project" value="UniProtKB-ARBA"/>
</dbReference>